<dbReference type="RefSeq" id="WP_007019424.1">
    <property type="nucleotide sequence ID" value="NZ_CH724125.1"/>
</dbReference>
<feature type="signal peptide" evidence="5">
    <location>
        <begin position="1"/>
        <end position="22"/>
    </location>
</feature>
<feature type="chain" id="PRO_5031661966" description="Tol-Pal system protein TolB" evidence="5">
    <location>
        <begin position="23"/>
        <end position="436"/>
    </location>
</feature>
<keyword evidence="5" id="KW-0131">Cell cycle</keyword>
<sequence precursor="true">MKNIVVFLVALYSTMFAVNSFASDGDLAIEITKGVDEPTPVAVVPFSWDGSSALPEDIARIVSADLGRTGLFAMMERKNMLSFPARRDQVFFRDWRVSNTEFLVIGRQQPAANGELVVEFELYDVLKEQPLLAERVTGRRDNMRGIAHYISDMIYEKLTGIRGAFSTRIVYVTAHAFGEGKVRYRLKMADADGARPITIREQSEPIMSPTWSRDATKLAYVSFETGKPRIYIQHLATGKRERLPSFRGLNGAPAWSPDGTKLALVLSKDGNPEIYIQDLRSPRLIRVTHHYGIDTEPTWSPDGQSLIFTSDRGGQPQIYRIHLPTRQLERITYEGNYNSRGRLTLDGRFLAMVHRGNDNVFRIAVQDLKTGRLDVLTDTFLDESPTIAPNGSIILYATQKGVKGVLGGVTLDGNVRFILPSASGDVREPAWSPYLQ</sequence>
<dbReference type="SUPFAM" id="SSF69304">
    <property type="entry name" value="Tricorn protease N-terminal domain"/>
    <property type="match status" value="1"/>
</dbReference>
<comment type="caution">
    <text evidence="7">The sequence shown here is derived from an EMBL/GenBank/DDBJ whole genome shotgun (WGS) entry which is preliminary data.</text>
</comment>
<protein>
    <recommendedName>
        <fullName evidence="5">Tol-Pal system protein TolB</fullName>
    </recommendedName>
</protein>
<dbReference type="Pfam" id="PF04052">
    <property type="entry name" value="TolB_N"/>
    <property type="match status" value="1"/>
</dbReference>
<gene>
    <name evidence="5" type="primary">tolB</name>
    <name evidence="7" type="ORF">MED92_08777</name>
</gene>
<dbReference type="NCBIfam" id="TIGR02800">
    <property type="entry name" value="propeller_TolB"/>
    <property type="match status" value="1"/>
</dbReference>
<keyword evidence="3 5" id="KW-0732">Signal</keyword>
<dbReference type="Gene3D" id="2.120.10.30">
    <property type="entry name" value="TolB, C-terminal domain"/>
    <property type="match status" value="1"/>
</dbReference>
<dbReference type="GO" id="GO:0017038">
    <property type="term" value="P:protein import"/>
    <property type="evidence" value="ECO:0007669"/>
    <property type="project" value="InterPro"/>
</dbReference>
<evidence type="ECO:0000256" key="2">
    <source>
        <dbReference type="ARBA" id="ARBA00009820"/>
    </source>
</evidence>
<dbReference type="EMBL" id="AAOW01000023">
    <property type="protein sequence ID" value="EAR60137.1"/>
    <property type="molecule type" value="Genomic_DNA"/>
</dbReference>
<proteinExistence type="inferred from homology"/>
<dbReference type="Proteomes" id="UP000002171">
    <property type="component" value="Unassembled WGS sequence"/>
</dbReference>
<dbReference type="InterPro" id="IPR007195">
    <property type="entry name" value="TolB_N"/>
</dbReference>
<evidence type="ECO:0000256" key="5">
    <source>
        <dbReference type="HAMAP-Rule" id="MF_00671"/>
    </source>
</evidence>
<comment type="similarity">
    <text evidence="2 5">Belongs to the TolB family.</text>
</comment>
<accession>A0A7U8C272</accession>
<dbReference type="AlphaFoldDB" id="A0A7U8C272"/>
<dbReference type="GO" id="GO:0051301">
    <property type="term" value="P:cell division"/>
    <property type="evidence" value="ECO:0007669"/>
    <property type="project" value="UniProtKB-UniRule"/>
</dbReference>
<evidence type="ECO:0000259" key="6">
    <source>
        <dbReference type="Pfam" id="PF04052"/>
    </source>
</evidence>
<reference evidence="7 8" key="1">
    <citation type="submission" date="2006-02" db="EMBL/GenBank/DDBJ databases">
        <authorList>
            <person name="Pinhassi J."/>
            <person name="Pedros-Alio C."/>
            <person name="Ferriera S."/>
            <person name="Johnson J."/>
            <person name="Kravitz S."/>
            <person name="Halpern A."/>
            <person name="Remington K."/>
            <person name="Beeson K."/>
            <person name="Tran B."/>
            <person name="Rogers Y.-H."/>
            <person name="Friedman R."/>
            <person name="Venter J.C."/>
        </authorList>
    </citation>
    <scope>NUCLEOTIDE SEQUENCE [LARGE SCALE GENOMIC DNA]</scope>
    <source>
        <strain evidence="7 8">MED92</strain>
    </source>
</reference>
<evidence type="ECO:0000313" key="8">
    <source>
        <dbReference type="Proteomes" id="UP000002171"/>
    </source>
</evidence>
<evidence type="ECO:0000256" key="3">
    <source>
        <dbReference type="ARBA" id="ARBA00022729"/>
    </source>
</evidence>
<comment type="subcellular location">
    <subcellularLocation>
        <location evidence="1 5">Periplasm</location>
    </subcellularLocation>
</comment>
<name>A0A7U8C272_NEPCE</name>
<evidence type="ECO:0000313" key="7">
    <source>
        <dbReference type="EMBL" id="EAR60137.1"/>
    </source>
</evidence>
<organism evidence="7 8">
    <name type="scientific">Neptuniibacter caesariensis</name>
    <dbReference type="NCBI Taxonomy" id="207954"/>
    <lineage>
        <taxon>Bacteria</taxon>
        <taxon>Pseudomonadati</taxon>
        <taxon>Pseudomonadota</taxon>
        <taxon>Gammaproteobacteria</taxon>
        <taxon>Oceanospirillales</taxon>
        <taxon>Oceanospirillaceae</taxon>
        <taxon>Neptuniibacter</taxon>
    </lineage>
</organism>
<dbReference type="OrthoDB" id="9802240at2"/>
<keyword evidence="8" id="KW-1185">Reference proteome</keyword>
<feature type="domain" description="TolB N-terminal" evidence="6">
    <location>
        <begin position="28"/>
        <end position="130"/>
    </location>
</feature>
<keyword evidence="4 5" id="KW-0574">Periplasm</keyword>
<dbReference type="PANTHER" id="PTHR36842">
    <property type="entry name" value="PROTEIN TOLB HOMOLOG"/>
    <property type="match status" value="1"/>
</dbReference>
<evidence type="ECO:0000256" key="4">
    <source>
        <dbReference type="ARBA" id="ARBA00022764"/>
    </source>
</evidence>
<comment type="function">
    <text evidence="5">Part of the Tol-Pal system, which plays a role in outer membrane invagination during cell division and is important for maintaining outer membrane integrity.</text>
</comment>
<evidence type="ECO:0000256" key="1">
    <source>
        <dbReference type="ARBA" id="ARBA00004418"/>
    </source>
</evidence>
<dbReference type="PANTHER" id="PTHR36842:SF1">
    <property type="entry name" value="PROTEIN TOLB"/>
    <property type="match status" value="1"/>
</dbReference>
<keyword evidence="5" id="KW-0132">Cell division</keyword>
<dbReference type="HAMAP" id="MF_00671">
    <property type="entry name" value="TolB"/>
    <property type="match status" value="1"/>
</dbReference>
<dbReference type="Gene3D" id="3.40.50.10070">
    <property type="entry name" value="TolB, N-terminal domain"/>
    <property type="match status" value="1"/>
</dbReference>
<dbReference type="InterPro" id="IPR011042">
    <property type="entry name" value="6-blade_b-propeller_TolB-like"/>
</dbReference>
<comment type="subunit">
    <text evidence="5">The Tol-Pal system is composed of five core proteins: the inner membrane proteins TolA, TolQ and TolR, the periplasmic protein TolB and the outer membrane protein Pal. They form a network linking the inner and outer membranes and the peptidoglycan layer.</text>
</comment>
<dbReference type="InterPro" id="IPR014167">
    <property type="entry name" value="Tol-Pal_TolB"/>
</dbReference>
<dbReference type="SUPFAM" id="SSF52964">
    <property type="entry name" value="TolB, N-terminal domain"/>
    <property type="match status" value="1"/>
</dbReference>
<dbReference type="Pfam" id="PF07676">
    <property type="entry name" value="PD40"/>
    <property type="match status" value="4"/>
</dbReference>
<dbReference type="GO" id="GO:0042597">
    <property type="term" value="C:periplasmic space"/>
    <property type="evidence" value="ECO:0007669"/>
    <property type="project" value="UniProtKB-SubCell"/>
</dbReference>
<dbReference type="InterPro" id="IPR011659">
    <property type="entry name" value="WD40"/>
</dbReference>